<protein>
    <recommendedName>
        <fullName evidence="4">DUF4194 domain-containing protein</fullName>
    </recommendedName>
</protein>
<evidence type="ECO:0008006" key="4">
    <source>
        <dbReference type="Google" id="ProtNLM"/>
    </source>
</evidence>
<feature type="region of interest" description="Disordered" evidence="1">
    <location>
        <begin position="244"/>
        <end position="273"/>
    </location>
</feature>
<evidence type="ECO:0000256" key="1">
    <source>
        <dbReference type="SAM" id="MobiDB-lite"/>
    </source>
</evidence>
<dbReference type="RefSeq" id="WP_185300818.1">
    <property type="nucleotide sequence ID" value="NZ_CP045702.1"/>
</dbReference>
<dbReference type="Proteomes" id="UP000515307">
    <property type="component" value="Chromosome"/>
</dbReference>
<evidence type="ECO:0000313" key="3">
    <source>
        <dbReference type="Proteomes" id="UP000515307"/>
    </source>
</evidence>
<evidence type="ECO:0000313" key="2">
    <source>
        <dbReference type="EMBL" id="QNE77339.1"/>
    </source>
</evidence>
<organism evidence="2 3">
    <name type="scientific">Streptomyces finlayi</name>
    <dbReference type="NCBI Taxonomy" id="67296"/>
    <lineage>
        <taxon>Bacteria</taxon>
        <taxon>Bacillati</taxon>
        <taxon>Actinomycetota</taxon>
        <taxon>Actinomycetes</taxon>
        <taxon>Kitasatosporales</taxon>
        <taxon>Streptomycetaceae</taxon>
        <taxon>Streptomyces</taxon>
    </lineage>
</organism>
<proteinExistence type="predicted"/>
<dbReference type="EMBL" id="CP045702">
    <property type="protein sequence ID" value="QNE77339.1"/>
    <property type="molecule type" value="Genomic_DNA"/>
</dbReference>
<dbReference type="KEGG" id="sfiy:F0344_24525"/>
<reference evidence="3" key="1">
    <citation type="submission" date="2019-10" db="EMBL/GenBank/DDBJ databases">
        <title>Antimicrobial potential of Antarctic Bacteria.</title>
        <authorList>
            <person name="Benaud N."/>
            <person name="Edwards R.J."/>
            <person name="Ferrari B.C."/>
        </authorList>
    </citation>
    <scope>NUCLEOTIDE SEQUENCE [LARGE SCALE GENOMIC DNA]</scope>
    <source>
        <strain evidence="3">NBSH44</strain>
    </source>
</reference>
<sequence length="273" mass="29612">MTQYDDVAAAARMVALAMTRGKSPARSGQYAQLVRRFDAEPDFAQLVRKVAQGFDLTAQEAHPQAGLILATTPETDFAVSVADLVPQTEHRPLYLLAHLAIASRAFPRPEDLDDDEHVARISVHKVDEDVRAYAAVLERRAAAAGEDTDPPAGSPGLEGLWRAYLRRNPTGRTDKDRTPLSATYTLVKKAFTHLEQRGFVRGTSEEGGGTYATNVQYRLHIRDQAAQDMLQELATLGVAALAHHDATPPPSAAEHTDSADTGMLPDSPLPSDL</sequence>
<keyword evidence="3" id="KW-1185">Reference proteome</keyword>
<name>A0A7G7BPS4_9ACTN</name>
<accession>A0A7G7BPS4</accession>
<dbReference type="AlphaFoldDB" id="A0A7G7BPS4"/>
<gene>
    <name evidence="2" type="ORF">F0344_24525</name>
</gene>